<dbReference type="Pfam" id="PF01841">
    <property type="entry name" value="Transglut_core"/>
    <property type="match status" value="1"/>
</dbReference>
<dbReference type="InterPro" id="IPR002931">
    <property type="entry name" value="Transglutaminase-like"/>
</dbReference>
<name>A0A316GCD8_9RHOB</name>
<dbReference type="SMART" id="SM00460">
    <property type="entry name" value="TGc"/>
    <property type="match status" value="1"/>
</dbReference>
<dbReference type="EMBL" id="QGGV01000001">
    <property type="protein sequence ID" value="PWK58591.1"/>
    <property type="molecule type" value="Genomic_DNA"/>
</dbReference>
<dbReference type="Gene3D" id="3.10.620.30">
    <property type="match status" value="1"/>
</dbReference>
<dbReference type="PANTHER" id="PTHR33490:SF12">
    <property type="entry name" value="BLL5557 PROTEIN"/>
    <property type="match status" value="1"/>
</dbReference>
<keyword evidence="3" id="KW-1185">Reference proteome</keyword>
<dbReference type="KEGG" id="salo:EF888_03465"/>
<sequence length="260" mass="28469">MLQKIKVRLDYNLPAPTDLLLQIEAAALPDQTIRSAHIDLGTPDHFARIPAEAGVGERIWLKVAGNFRATYEAEIEVTRTAADLSSLPMTPPHLLGPEPTRYLLPSRYCRPDRFRPVVEETFGGSDGGTQVAQMRDWIEEHFEYVPGVSDAGTTATDTFLARQGVCRDYAHVLVAMCRAASIPARVASVFAPSVEPPDFHAVAEVFLDGAWHLVDATGMDRADRMAKIGVGLDAAEVSFLTSFAPIELVDQEILVTEINE</sequence>
<dbReference type="InterPro" id="IPR038765">
    <property type="entry name" value="Papain-like_cys_pep_sf"/>
</dbReference>
<gene>
    <name evidence="2" type="ORF">C8D95_101405</name>
</gene>
<evidence type="ECO:0000313" key="2">
    <source>
        <dbReference type="EMBL" id="PWK58591.1"/>
    </source>
</evidence>
<dbReference type="Gene3D" id="2.60.40.2250">
    <property type="match status" value="1"/>
</dbReference>
<dbReference type="OrthoDB" id="5438043at2"/>
<proteinExistence type="predicted"/>
<reference evidence="2 3" key="1">
    <citation type="submission" date="2018-05" db="EMBL/GenBank/DDBJ databases">
        <title>Genomic Encyclopedia of Type Strains, Phase IV (KMG-IV): sequencing the most valuable type-strain genomes for metagenomic binning, comparative biology and taxonomic classification.</title>
        <authorList>
            <person name="Goeker M."/>
        </authorList>
    </citation>
    <scope>NUCLEOTIDE SEQUENCE [LARGE SCALE GENOMIC DNA]</scope>
    <source>
        <strain evidence="2 3">DSM 103371</strain>
    </source>
</reference>
<evidence type="ECO:0000259" key="1">
    <source>
        <dbReference type="SMART" id="SM00460"/>
    </source>
</evidence>
<dbReference type="SUPFAM" id="SSF54001">
    <property type="entry name" value="Cysteine proteinases"/>
    <property type="match status" value="1"/>
</dbReference>
<feature type="domain" description="Transglutaminase-like" evidence="1">
    <location>
        <begin position="158"/>
        <end position="218"/>
    </location>
</feature>
<organism evidence="2 3">
    <name type="scientific">Silicimonas algicola</name>
    <dbReference type="NCBI Taxonomy" id="1826607"/>
    <lineage>
        <taxon>Bacteria</taxon>
        <taxon>Pseudomonadati</taxon>
        <taxon>Pseudomonadota</taxon>
        <taxon>Alphaproteobacteria</taxon>
        <taxon>Rhodobacterales</taxon>
        <taxon>Paracoccaceae</taxon>
    </lineage>
</organism>
<dbReference type="RefSeq" id="WP_109757466.1">
    <property type="nucleotide sequence ID" value="NZ_CP034588.1"/>
</dbReference>
<comment type="caution">
    <text evidence="2">The sequence shown here is derived from an EMBL/GenBank/DDBJ whole genome shotgun (WGS) entry which is preliminary data.</text>
</comment>
<dbReference type="PANTHER" id="PTHR33490">
    <property type="entry name" value="BLR5614 PROTEIN-RELATED"/>
    <property type="match status" value="1"/>
</dbReference>
<dbReference type="AlphaFoldDB" id="A0A316GCD8"/>
<dbReference type="Proteomes" id="UP000245390">
    <property type="component" value="Unassembled WGS sequence"/>
</dbReference>
<evidence type="ECO:0000313" key="3">
    <source>
        <dbReference type="Proteomes" id="UP000245390"/>
    </source>
</evidence>
<protein>
    <submittedName>
        <fullName evidence="2">Transglutaminase superfamily protein</fullName>
    </submittedName>
</protein>
<accession>A0A316GCD8</accession>